<dbReference type="PIRSF" id="PIRSF000239">
    <property type="entry name" value="AHPC"/>
    <property type="match status" value="1"/>
</dbReference>
<dbReference type="InterPro" id="IPR024706">
    <property type="entry name" value="Peroxiredoxin_AhpC-typ"/>
</dbReference>
<evidence type="ECO:0000313" key="13">
    <source>
        <dbReference type="EMBL" id="KGK99661.1"/>
    </source>
</evidence>
<keyword evidence="6" id="KW-1015">Disulfide bond</keyword>
<keyword evidence="3" id="KW-0575">Peroxidase</keyword>
<keyword evidence="4" id="KW-0049">Antioxidant</keyword>
<sequence>MAKTSLSAGEKAPNLCLPDPEGNDVSLEDLKGKWVVLYFYPKDNTSGCSIEAMEFTKLKIDFEKEGAFILGVSKDSQKSHQRFIEKKELGITLLSDESTELQQSYDVWQLKKMAGKEYMGTVRTTFLIDPEGNIAKVWDKVKAKGHAMEVLEELRAIKGE</sequence>
<evidence type="ECO:0000256" key="2">
    <source>
        <dbReference type="ARBA" id="ARBA00013017"/>
    </source>
</evidence>
<dbReference type="Gene3D" id="3.40.30.10">
    <property type="entry name" value="Glutaredoxin"/>
    <property type="match status" value="1"/>
</dbReference>
<proteinExistence type="inferred from homology"/>
<reference evidence="13 14" key="1">
    <citation type="submission" date="2014-09" db="EMBL/GenBank/DDBJ databases">
        <title>Draft genome sequence of an obligately methylotrophic methanogen, Methanococcoides methylutens, isolated from marine sediment.</title>
        <authorList>
            <person name="Guan Y."/>
            <person name="Ngugi D.K."/>
            <person name="Blom J."/>
            <person name="Ali S."/>
            <person name="Ferry J.G."/>
            <person name="Stingl U."/>
        </authorList>
    </citation>
    <scope>NUCLEOTIDE SEQUENCE [LARGE SCALE GENOMIC DNA]</scope>
    <source>
        <strain evidence="13 14">DSM 2657</strain>
    </source>
</reference>
<dbReference type="RefSeq" id="WP_048192942.1">
    <property type="nucleotide sequence ID" value="NZ_CAAGSM010000008.1"/>
</dbReference>
<comment type="caution">
    <text evidence="13">The sequence shown here is derived from an EMBL/GenBank/DDBJ whole genome shotgun (WGS) entry which is preliminary data.</text>
</comment>
<dbReference type="GO" id="GO:0045454">
    <property type="term" value="P:cell redox homeostasis"/>
    <property type="evidence" value="ECO:0007669"/>
    <property type="project" value="TreeGrafter"/>
</dbReference>
<gene>
    <name evidence="13" type="ORF">LI82_00080</name>
</gene>
<comment type="similarity">
    <text evidence="9">Belongs to the peroxiredoxin family. BCP/PrxQ subfamily.</text>
</comment>
<dbReference type="CDD" id="cd03017">
    <property type="entry name" value="PRX_BCP"/>
    <property type="match status" value="1"/>
</dbReference>
<dbReference type="InterPro" id="IPR036249">
    <property type="entry name" value="Thioredoxin-like_sf"/>
</dbReference>
<comment type="catalytic activity">
    <reaction evidence="10">
        <text>a hydroperoxide + [thioredoxin]-dithiol = an alcohol + [thioredoxin]-disulfide + H2O</text>
        <dbReference type="Rhea" id="RHEA:62620"/>
        <dbReference type="Rhea" id="RHEA-COMP:10698"/>
        <dbReference type="Rhea" id="RHEA-COMP:10700"/>
        <dbReference type="ChEBI" id="CHEBI:15377"/>
        <dbReference type="ChEBI" id="CHEBI:29950"/>
        <dbReference type="ChEBI" id="CHEBI:30879"/>
        <dbReference type="ChEBI" id="CHEBI:35924"/>
        <dbReference type="ChEBI" id="CHEBI:50058"/>
        <dbReference type="EC" id="1.11.1.24"/>
    </reaction>
</comment>
<dbReference type="GO" id="GO:0005737">
    <property type="term" value="C:cytoplasm"/>
    <property type="evidence" value="ECO:0007669"/>
    <property type="project" value="TreeGrafter"/>
</dbReference>
<dbReference type="AlphaFoldDB" id="A0A099T641"/>
<dbReference type="GO" id="GO:0034599">
    <property type="term" value="P:cellular response to oxidative stress"/>
    <property type="evidence" value="ECO:0007669"/>
    <property type="project" value="TreeGrafter"/>
</dbReference>
<evidence type="ECO:0000256" key="8">
    <source>
        <dbReference type="ARBA" id="ARBA00032824"/>
    </source>
</evidence>
<feature type="domain" description="Thioredoxin" evidence="12">
    <location>
        <begin position="6"/>
        <end position="159"/>
    </location>
</feature>
<dbReference type="InterPro" id="IPR050924">
    <property type="entry name" value="Peroxiredoxin_BCP/PrxQ"/>
</dbReference>
<dbReference type="SUPFAM" id="SSF52833">
    <property type="entry name" value="Thioredoxin-like"/>
    <property type="match status" value="1"/>
</dbReference>
<dbReference type="Pfam" id="PF00578">
    <property type="entry name" value="AhpC-TSA"/>
    <property type="match status" value="1"/>
</dbReference>
<dbReference type="PANTHER" id="PTHR42801:SF4">
    <property type="entry name" value="AHPC_TSA FAMILY PROTEIN"/>
    <property type="match status" value="1"/>
</dbReference>
<name>A0A099T641_METMT</name>
<dbReference type="OrthoDB" id="145578at2157"/>
<dbReference type="EMBL" id="JRHO01000002">
    <property type="protein sequence ID" value="KGK99661.1"/>
    <property type="molecule type" value="Genomic_DNA"/>
</dbReference>
<evidence type="ECO:0000313" key="14">
    <source>
        <dbReference type="Proteomes" id="UP000029859"/>
    </source>
</evidence>
<dbReference type="InterPro" id="IPR013766">
    <property type="entry name" value="Thioredoxin_domain"/>
</dbReference>
<evidence type="ECO:0000256" key="7">
    <source>
        <dbReference type="ARBA" id="ARBA00023284"/>
    </source>
</evidence>
<dbReference type="PROSITE" id="PS51352">
    <property type="entry name" value="THIOREDOXIN_2"/>
    <property type="match status" value="1"/>
</dbReference>
<evidence type="ECO:0000256" key="9">
    <source>
        <dbReference type="ARBA" id="ARBA00038489"/>
    </source>
</evidence>
<dbReference type="NCBIfam" id="NF006960">
    <property type="entry name" value="PRK09437.1"/>
    <property type="match status" value="1"/>
</dbReference>
<dbReference type="Proteomes" id="UP000029859">
    <property type="component" value="Unassembled WGS sequence"/>
</dbReference>
<organism evidence="13 14">
    <name type="scientific">Methanococcoides methylutens</name>
    <dbReference type="NCBI Taxonomy" id="2226"/>
    <lineage>
        <taxon>Archaea</taxon>
        <taxon>Methanobacteriati</taxon>
        <taxon>Methanobacteriota</taxon>
        <taxon>Stenosarchaea group</taxon>
        <taxon>Methanomicrobia</taxon>
        <taxon>Methanosarcinales</taxon>
        <taxon>Methanosarcinaceae</taxon>
        <taxon>Methanococcoides</taxon>
    </lineage>
</organism>
<evidence type="ECO:0000256" key="1">
    <source>
        <dbReference type="ARBA" id="ARBA00011245"/>
    </source>
</evidence>
<dbReference type="EC" id="1.11.1.24" evidence="2"/>
<evidence type="ECO:0000259" key="12">
    <source>
        <dbReference type="PROSITE" id="PS51352"/>
    </source>
</evidence>
<keyword evidence="14" id="KW-1185">Reference proteome</keyword>
<keyword evidence="7" id="KW-0676">Redox-active center</keyword>
<accession>A0A099T641</accession>
<dbReference type="InterPro" id="IPR000866">
    <property type="entry name" value="AhpC/TSA"/>
</dbReference>
<dbReference type="FunFam" id="3.40.30.10:FF:000007">
    <property type="entry name" value="Thioredoxin-dependent thiol peroxidase"/>
    <property type="match status" value="1"/>
</dbReference>
<dbReference type="GO" id="GO:0008379">
    <property type="term" value="F:thioredoxin peroxidase activity"/>
    <property type="evidence" value="ECO:0007669"/>
    <property type="project" value="TreeGrafter"/>
</dbReference>
<protein>
    <recommendedName>
        <fullName evidence="2">thioredoxin-dependent peroxiredoxin</fullName>
        <ecNumber evidence="2">1.11.1.24</ecNumber>
    </recommendedName>
    <alternativeName>
        <fullName evidence="8">Thioredoxin peroxidase</fullName>
    </alternativeName>
</protein>
<evidence type="ECO:0000256" key="3">
    <source>
        <dbReference type="ARBA" id="ARBA00022559"/>
    </source>
</evidence>
<feature type="active site" description="Cysteine sulfenic acid (-SOH) intermediate; for peroxidase activity" evidence="11">
    <location>
        <position position="48"/>
    </location>
</feature>
<comment type="subunit">
    <text evidence="1">Monomer.</text>
</comment>
<dbReference type="PANTHER" id="PTHR42801">
    <property type="entry name" value="THIOREDOXIN-DEPENDENT PEROXIDE REDUCTASE"/>
    <property type="match status" value="1"/>
</dbReference>
<evidence type="ECO:0000256" key="5">
    <source>
        <dbReference type="ARBA" id="ARBA00023002"/>
    </source>
</evidence>
<evidence type="ECO:0000256" key="11">
    <source>
        <dbReference type="PIRSR" id="PIRSR000239-1"/>
    </source>
</evidence>
<evidence type="ECO:0000256" key="6">
    <source>
        <dbReference type="ARBA" id="ARBA00023157"/>
    </source>
</evidence>
<keyword evidence="5" id="KW-0560">Oxidoreductase</keyword>
<evidence type="ECO:0000256" key="4">
    <source>
        <dbReference type="ARBA" id="ARBA00022862"/>
    </source>
</evidence>
<evidence type="ECO:0000256" key="10">
    <source>
        <dbReference type="ARBA" id="ARBA00049091"/>
    </source>
</evidence>